<evidence type="ECO:0000259" key="2">
    <source>
        <dbReference type="PROSITE" id="PS51352"/>
    </source>
</evidence>
<dbReference type="Proteomes" id="UP000198953">
    <property type="component" value="Unassembled WGS sequence"/>
</dbReference>
<dbReference type="GO" id="GO:0016209">
    <property type="term" value="F:antioxidant activity"/>
    <property type="evidence" value="ECO:0007669"/>
    <property type="project" value="InterPro"/>
</dbReference>
<sequence>MPDRTVLGAVLAAIVIFFDDPADLFAAQPRRTSGARMPYLVAAVIVLGLLCLVNLVLTLAVIRRLRVHTLRLAELGPATRAPLVQPGTRLGDFSATAVEGETVSRAFFSGPSVVAVFSTECASCHERLPEFTSYLAETRPERVLAVVTGDPGEAGRFTRELTAATVVLEPMGGPVSRALQVSQFPSFYLVDGDGVVVAADTAPGRLPAPTRG</sequence>
<dbReference type="STRING" id="46177.SAMN05660976_02426"/>
<accession>A0A1H7Q5C4</accession>
<dbReference type="RefSeq" id="WP_055504368.1">
    <property type="nucleotide sequence ID" value="NZ_BBZG01000002.1"/>
</dbReference>
<keyword evidence="1" id="KW-1133">Transmembrane helix</keyword>
<feature type="domain" description="Thioredoxin" evidence="2">
    <location>
        <begin position="84"/>
        <end position="212"/>
    </location>
</feature>
<name>A0A1H7Q5C4_9ACTN</name>
<evidence type="ECO:0000256" key="1">
    <source>
        <dbReference type="SAM" id="Phobius"/>
    </source>
</evidence>
<evidence type="ECO:0000313" key="3">
    <source>
        <dbReference type="EMBL" id="SEL43193.1"/>
    </source>
</evidence>
<keyword evidence="1" id="KW-0812">Transmembrane</keyword>
<dbReference type="InterPro" id="IPR013766">
    <property type="entry name" value="Thioredoxin_domain"/>
</dbReference>
<dbReference type="PROSITE" id="PS51352">
    <property type="entry name" value="THIOREDOXIN_2"/>
    <property type="match status" value="1"/>
</dbReference>
<dbReference type="InterPro" id="IPR036249">
    <property type="entry name" value="Thioredoxin-like_sf"/>
</dbReference>
<dbReference type="AlphaFoldDB" id="A0A1H7Q5C4"/>
<gene>
    <name evidence="3" type="ORF">SAMN05660976_02426</name>
</gene>
<feature type="transmembrane region" description="Helical" evidence="1">
    <location>
        <begin position="36"/>
        <end position="62"/>
    </location>
</feature>
<dbReference type="Gene3D" id="3.40.30.10">
    <property type="entry name" value="Glutaredoxin"/>
    <property type="match status" value="1"/>
</dbReference>
<evidence type="ECO:0000313" key="4">
    <source>
        <dbReference type="Proteomes" id="UP000198953"/>
    </source>
</evidence>
<protein>
    <submittedName>
        <fullName evidence="3">Peroxiredoxin</fullName>
    </submittedName>
</protein>
<keyword evidence="1" id="KW-0472">Membrane</keyword>
<reference evidence="3 4" key="1">
    <citation type="submission" date="2016-10" db="EMBL/GenBank/DDBJ databases">
        <authorList>
            <person name="de Groot N.N."/>
        </authorList>
    </citation>
    <scope>NUCLEOTIDE SEQUENCE [LARGE SCALE GENOMIC DNA]</scope>
    <source>
        <strain evidence="3 4">DSM 43357</strain>
    </source>
</reference>
<organism evidence="3 4">
    <name type="scientific">Nonomuraea pusilla</name>
    <dbReference type="NCBI Taxonomy" id="46177"/>
    <lineage>
        <taxon>Bacteria</taxon>
        <taxon>Bacillati</taxon>
        <taxon>Actinomycetota</taxon>
        <taxon>Actinomycetes</taxon>
        <taxon>Streptosporangiales</taxon>
        <taxon>Streptosporangiaceae</taxon>
        <taxon>Nonomuraea</taxon>
    </lineage>
</organism>
<dbReference type="Pfam" id="PF00578">
    <property type="entry name" value="AhpC-TSA"/>
    <property type="match status" value="1"/>
</dbReference>
<dbReference type="CDD" id="cd02966">
    <property type="entry name" value="TlpA_like_family"/>
    <property type="match status" value="1"/>
</dbReference>
<dbReference type="InterPro" id="IPR000866">
    <property type="entry name" value="AhpC/TSA"/>
</dbReference>
<dbReference type="SUPFAM" id="SSF52833">
    <property type="entry name" value="Thioredoxin-like"/>
    <property type="match status" value="1"/>
</dbReference>
<dbReference type="EMBL" id="FOBF01000005">
    <property type="protein sequence ID" value="SEL43193.1"/>
    <property type="molecule type" value="Genomic_DNA"/>
</dbReference>
<dbReference type="GO" id="GO:0016491">
    <property type="term" value="F:oxidoreductase activity"/>
    <property type="evidence" value="ECO:0007669"/>
    <property type="project" value="InterPro"/>
</dbReference>
<proteinExistence type="predicted"/>
<keyword evidence="4" id="KW-1185">Reference proteome</keyword>